<reference evidence="9" key="1">
    <citation type="submission" date="2020-08" db="EMBL/GenBank/DDBJ databases">
        <title>Genome public.</title>
        <authorList>
            <person name="Liu C."/>
            <person name="Sun Q."/>
        </authorList>
    </citation>
    <scope>NUCLEOTIDE SEQUENCE</scope>
    <source>
        <strain evidence="9">NSJ-31</strain>
    </source>
</reference>
<dbReference type="Proteomes" id="UP000653127">
    <property type="component" value="Unassembled WGS sequence"/>
</dbReference>
<evidence type="ECO:0000256" key="3">
    <source>
        <dbReference type="ARBA" id="ARBA00022573"/>
    </source>
</evidence>
<evidence type="ECO:0000256" key="7">
    <source>
        <dbReference type="PIRNR" id="PIRNR036427"/>
    </source>
</evidence>
<dbReference type="EMBL" id="JACRST010000003">
    <property type="protein sequence ID" value="MBC8546039.1"/>
    <property type="molecule type" value="Genomic_DNA"/>
</dbReference>
<keyword evidence="6" id="KW-0949">S-adenosyl-L-methionine</keyword>
<evidence type="ECO:0000256" key="4">
    <source>
        <dbReference type="ARBA" id="ARBA00022603"/>
    </source>
</evidence>
<sequence>MSGTLYGVGVGPGDPELMTMQAARIIRKCAVVAVPKTGDGDGAALRIAKGAVPELERKELLQLYIPMTRDRVALAGYYDRAAEQIAERLRRGEDVAFLTLGDSTIYSTYAYLHRRIERMGLPAQYVAGVPSFCAAAARLNQSLVEGAQPLHILPASYRGADEGLDLAGTKVLMKAGKSFERVKHLLGSRAMLGRARMVQKCGMDGERVYHNLEDAEDGSSYFSIIVVQDEEEAE</sequence>
<comment type="caution">
    <text evidence="9">The sequence shown here is derived from an EMBL/GenBank/DDBJ whole genome shotgun (WGS) entry which is preliminary data.</text>
</comment>
<evidence type="ECO:0000313" key="9">
    <source>
        <dbReference type="EMBL" id="MBC8546039.1"/>
    </source>
</evidence>
<dbReference type="InterPro" id="IPR035996">
    <property type="entry name" value="4pyrrol_Methylase_sf"/>
</dbReference>
<dbReference type="Gene3D" id="3.40.1010.10">
    <property type="entry name" value="Cobalt-precorrin-4 Transmethylase, Domain 1"/>
    <property type="match status" value="1"/>
</dbReference>
<keyword evidence="10" id="KW-1185">Reference proteome</keyword>
<protein>
    <submittedName>
        <fullName evidence="9">Precorrin-2 C(20)-methyltransferase</fullName>
        <ecNumber evidence="9">2.1.1.130</ecNumber>
    </submittedName>
</protein>
<dbReference type="InterPro" id="IPR014777">
    <property type="entry name" value="4pyrrole_Mease_sub1"/>
</dbReference>
<accession>A0A926DYQ0</accession>
<comment type="pathway">
    <text evidence="1">Cofactor biosynthesis; adenosylcobalamin biosynthesis.</text>
</comment>
<dbReference type="PANTHER" id="PTHR43467:SF2">
    <property type="entry name" value="COBALT-PRECORRIN-2 C(20)-METHYLTRANSFERASE"/>
    <property type="match status" value="1"/>
</dbReference>
<dbReference type="CDD" id="cd11645">
    <property type="entry name" value="Precorrin_2_C20_MT"/>
    <property type="match status" value="1"/>
</dbReference>
<comment type="similarity">
    <text evidence="2 7">Belongs to the precorrin methyltransferase family.</text>
</comment>
<dbReference type="InterPro" id="IPR014776">
    <property type="entry name" value="4pyrrole_Mease_sub2"/>
</dbReference>
<dbReference type="NCBIfam" id="TIGR01467">
    <property type="entry name" value="cobI_cbiL"/>
    <property type="match status" value="1"/>
</dbReference>
<evidence type="ECO:0000256" key="2">
    <source>
        <dbReference type="ARBA" id="ARBA00005879"/>
    </source>
</evidence>
<organism evidence="9 10">
    <name type="scientific">Ligaoa zhengdingensis</name>
    <dbReference type="NCBI Taxonomy" id="2763658"/>
    <lineage>
        <taxon>Bacteria</taxon>
        <taxon>Bacillati</taxon>
        <taxon>Bacillota</taxon>
        <taxon>Clostridia</taxon>
        <taxon>Eubacteriales</taxon>
        <taxon>Oscillospiraceae</taxon>
        <taxon>Ligaoa</taxon>
    </lineage>
</organism>
<evidence type="ECO:0000256" key="6">
    <source>
        <dbReference type="ARBA" id="ARBA00022691"/>
    </source>
</evidence>
<evidence type="ECO:0000256" key="1">
    <source>
        <dbReference type="ARBA" id="ARBA00004953"/>
    </source>
</evidence>
<dbReference type="InterPro" id="IPR000878">
    <property type="entry name" value="4pyrrol_Mease"/>
</dbReference>
<keyword evidence="3" id="KW-0169">Cobalamin biosynthesis</keyword>
<dbReference type="Gene3D" id="3.30.950.10">
    <property type="entry name" value="Methyltransferase, Cobalt-precorrin-4 Transmethylase, Domain 2"/>
    <property type="match status" value="1"/>
</dbReference>
<dbReference type="PANTHER" id="PTHR43467">
    <property type="entry name" value="COBALT-PRECORRIN-2 C(20)-METHYLTRANSFERASE"/>
    <property type="match status" value="1"/>
</dbReference>
<dbReference type="Pfam" id="PF00590">
    <property type="entry name" value="TP_methylase"/>
    <property type="match status" value="1"/>
</dbReference>
<gene>
    <name evidence="9" type="primary">cobI</name>
    <name evidence="9" type="ORF">H8711_03700</name>
</gene>
<proteinExistence type="inferred from homology"/>
<dbReference type="EC" id="2.1.1.130" evidence="9"/>
<dbReference type="InterPro" id="IPR006364">
    <property type="entry name" value="CobI/CbiL/CobIJ_dom"/>
</dbReference>
<evidence type="ECO:0000259" key="8">
    <source>
        <dbReference type="Pfam" id="PF00590"/>
    </source>
</evidence>
<name>A0A926DYQ0_9FIRM</name>
<keyword evidence="5 9" id="KW-0808">Transferase</keyword>
<dbReference type="PIRSF" id="PIRSF036427">
    <property type="entry name" value="Precrrn-2_mtase"/>
    <property type="match status" value="1"/>
</dbReference>
<keyword evidence="4 9" id="KW-0489">Methyltransferase</keyword>
<dbReference type="GO" id="GO:0030788">
    <property type="term" value="F:precorrin-2 C20-methyltransferase activity"/>
    <property type="evidence" value="ECO:0007669"/>
    <property type="project" value="UniProtKB-EC"/>
</dbReference>
<feature type="domain" description="Tetrapyrrole methylase" evidence="8">
    <location>
        <begin position="4"/>
        <end position="211"/>
    </location>
</feature>
<dbReference type="SUPFAM" id="SSF53790">
    <property type="entry name" value="Tetrapyrrole methylase"/>
    <property type="match status" value="1"/>
</dbReference>
<dbReference type="RefSeq" id="WP_249282191.1">
    <property type="nucleotide sequence ID" value="NZ_JACRST010000003.1"/>
</dbReference>
<dbReference type="GO" id="GO:0009236">
    <property type="term" value="P:cobalamin biosynthetic process"/>
    <property type="evidence" value="ECO:0007669"/>
    <property type="project" value="UniProtKB-UniRule"/>
</dbReference>
<evidence type="ECO:0000256" key="5">
    <source>
        <dbReference type="ARBA" id="ARBA00022679"/>
    </source>
</evidence>
<evidence type="ECO:0000313" key="10">
    <source>
        <dbReference type="Proteomes" id="UP000653127"/>
    </source>
</evidence>
<dbReference type="InterPro" id="IPR012382">
    <property type="entry name" value="CobI/CbiL"/>
</dbReference>
<dbReference type="GO" id="GO:0032259">
    <property type="term" value="P:methylation"/>
    <property type="evidence" value="ECO:0007669"/>
    <property type="project" value="UniProtKB-KW"/>
</dbReference>
<dbReference type="AlphaFoldDB" id="A0A926DYQ0"/>